<dbReference type="SFLD" id="SFLDS00003">
    <property type="entry name" value="Haloacid_Dehalogenase"/>
    <property type="match status" value="1"/>
</dbReference>
<proteinExistence type="inferred from homology"/>
<dbReference type="EC" id="3.1.3.18" evidence="4"/>
<reference evidence="5 6" key="1">
    <citation type="submission" date="2015-03" db="EMBL/GenBank/DDBJ databases">
        <title>Genome sequence of Tenacibaculum sp. S2-2, isolated from intestinal microbiota of sea cucumber, Apostichopus japonicas.</title>
        <authorList>
            <person name="Shao Z."/>
            <person name="Wang L."/>
            <person name="Li X."/>
        </authorList>
    </citation>
    <scope>NUCLEOTIDE SEQUENCE [LARGE SCALE GENOMIC DNA]</scope>
    <source>
        <strain evidence="5 6">S2-2</strain>
    </source>
</reference>
<comment type="caution">
    <text evidence="5">The sequence shown here is derived from an EMBL/GenBank/DDBJ whole genome shotgun (WGS) entry which is preliminary data.</text>
</comment>
<keyword evidence="6" id="KW-1185">Reference proteome</keyword>
<dbReference type="PANTHER" id="PTHR43434:SF1">
    <property type="entry name" value="PHOSPHOGLYCOLATE PHOSPHATASE"/>
    <property type="match status" value="1"/>
</dbReference>
<evidence type="ECO:0000256" key="1">
    <source>
        <dbReference type="ARBA" id="ARBA00000830"/>
    </source>
</evidence>
<dbReference type="SFLD" id="SFLDG01129">
    <property type="entry name" value="C1.5:_HAD__Beta-PGM__Phosphata"/>
    <property type="match status" value="1"/>
</dbReference>
<evidence type="ECO:0000256" key="2">
    <source>
        <dbReference type="ARBA" id="ARBA00004818"/>
    </source>
</evidence>
<organism evidence="5 6">
    <name type="scientific">Tenacibaculum holothuriorum</name>
    <dbReference type="NCBI Taxonomy" id="1635173"/>
    <lineage>
        <taxon>Bacteria</taxon>
        <taxon>Pseudomonadati</taxon>
        <taxon>Bacteroidota</taxon>
        <taxon>Flavobacteriia</taxon>
        <taxon>Flavobacteriales</taxon>
        <taxon>Flavobacteriaceae</taxon>
        <taxon>Tenacibaculum</taxon>
    </lineage>
</organism>
<name>A0A1Y2PA34_9FLAO</name>
<dbReference type="Proteomes" id="UP000194221">
    <property type="component" value="Unassembled WGS sequence"/>
</dbReference>
<evidence type="ECO:0000256" key="3">
    <source>
        <dbReference type="ARBA" id="ARBA00006171"/>
    </source>
</evidence>
<evidence type="ECO:0000313" key="5">
    <source>
        <dbReference type="EMBL" id="OSY87315.1"/>
    </source>
</evidence>
<dbReference type="InParanoid" id="A0A1Y2PA34"/>
<dbReference type="AlphaFoldDB" id="A0A1Y2PA34"/>
<evidence type="ECO:0000256" key="4">
    <source>
        <dbReference type="ARBA" id="ARBA00013078"/>
    </source>
</evidence>
<dbReference type="InterPro" id="IPR023198">
    <property type="entry name" value="PGP-like_dom2"/>
</dbReference>
<dbReference type="EMBL" id="LAPZ01000012">
    <property type="protein sequence ID" value="OSY87315.1"/>
    <property type="molecule type" value="Genomic_DNA"/>
</dbReference>
<comment type="catalytic activity">
    <reaction evidence="1">
        <text>2-phosphoglycolate + H2O = glycolate + phosphate</text>
        <dbReference type="Rhea" id="RHEA:14369"/>
        <dbReference type="ChEBI" id="CHEBI:15377"/>
        <dbReference type="ChEBI" id="CHEBI:29805"/>
        <dbReference type="ChEBI" id="CHEBI:43474"/>
        <dbReference type="ChEBI" id="CHEBI:58033"/>
        <dbReference type="EC" id="3.1.3.18"/>
    </reaction>
</comment>
<sequence length="226" mass="26422">MEKNKLIILDIDDTLTKSEEKHTDSLLFAMKHFGIDRVNTDWKEYTHATDSYIFKENYEQTHKKEFSLDLIDEFEKVMTEKFMSYPQTHEVRGAQKTIDFLLKETDYAICFATGSIHKPALLKLEQVGINFIPNVLSSCNNYFTREEIVKASIKKAQDYYGVAQFESIISFGDGLWDVTTARNLNLHFVGVNTKNVSDFKKQNVQYHINDWTEFSLQKMEKIFNIN</sequence>
<gene>
    <name evidence="5" type="ORF">WH52_11740</name>
</gene>
<dbReference type="Gene3D" id="1.10.150.240">
    <property type="entry name" value="Putative phosphatase, domain 2"/>
    <property type="match status" value="1"/>
</dbReference>
<dbReference type="SUPFAM" id="SSF56784">
    <property type="entry name" value="HAD-like"/>
    <property type="match status" value="1"/>
</dbReference>
<accession>A0A1Y2PA34</accession>
<comment type="similarity">
    <text evidence="3">Belongs to the HAD-like hydrolase superfamily. CbbY/CbbZ/Gph/YieH family.</text>
</comment>
<dbReference type="GO" id="GO:0006281">
    <property type="term" value="P:DNA repair"/>
    <property type="evidence" value="ECO:0007669"/>
    <property type="project" value="TreeGrafter"/>
</dbReference>
<protein>
    <recommendedName>
        <fullName evidence="4">phosphoglycolate phosphatase</fullName>
        <ecNumber evidence="4">3.1.3.18</ecNumber>
    </recommendedName>
</protein>
<dbReference type="OrthoDB" id="9807630at2"/>
<dbReference type="GO" id="GO:0008967">
    <property type="term" value="F:phosphoglycolate phosphatase activity"/>
    <property type="evidence" value="ECO:0007669"/>
    <property type="project" value="UniProtKB-EC"/>
</dbReference>
<dbReference type="Pfam" id="PF13419">
    <property type="entry name" value="HAD_2"/>
    <property type="match status" value="1"/>
</dbReference>
<dbReference type="PANTHER" id="PTHR43434">
    <property type="entry name" value="PHOSPHOGLYCOLATE PHOSPHATASE"/>
    <property type="match status" value="1"/>
</dbReference>
<dbReference type="RefSeq" id="WP_086031154.1">
    <property type="nucleotide sequence ID" value="NZ_LAPZ01000012.1"/>
</dbReference>
<dbReference type="InterPro" id="IPR041492">
    <property type="entry name" value="HAD_2"/>
</dbReference>
<dbReference type="InterPro" id="IPR023214">
    <property type="entry name" value="HAD_sf"/>
</dbReference>
<comment type="pathway">
    <text evidence="2">Organic acid metabolism; glycolate biosynthesis; glycolate from 2-phosphoglycolate: step 1/1.</text>
</comment>
<dbReference type="InterPro" id="IPR050155">
    <property type="entry name" value="HAD-like_hydrolase_sf"/>
</dbReference>
<dbReference type="Gene3D" id="3.40.50.1000">
    <property type="entry name" value="HAD superfamily/HAD-like"/>
    <property type="match status" value="1"/>
</dbReference>
<dbReference type="STRING" id="1635173.WH52_11740"/>
<evidence type="ECO:0000313" key="6">
    <source>
        <dbReference type="Proteomes" id="UP000194221"/>
    </source>
</evidence>
<dbReference type="InterPro" id="IPR036412">
    <property type="entry name" value="HAD-like_sf"/>
</dbReference>